<dbReference type="EMBL" id="JAGDFM010000101">
    <property type="protein sequence ID" value="KAG7386404.1"/>
    <property type="molecule type" value="Genomic_DNA"/>
</dbReference>
<organism evidence="1 2">
    <name type="scientific">Phytophthora pseudosyringae</name>
    <dbReference type="NCBI Taxonomy" id="221518"/>
    <lineage>
        <taxon>Eukaryota</taxon>
        <taxon>Sar</taxon>
        <taxon>Stramenopiles</taxon>
        <taxon>Oomycota</taxon>
        <taxon>Peronosporomycetes</taxon>
        <taxon>Peronosporales</taxon>
        <taxon>Peronosporaceae</taxon>
        <taxon>Phytophthora</taxon>
    </lineage>
</organism>
<evidence type="ECO:0000313" key="2">
    <source>
        <dbReference type="Proteomes" id="UP000694044"/>
    </source>
</evidence>
<dbReference type="AlphaFoldDB" id="A0A8T1W326"/>
<accession>A0A8T1W326</accession>
<protein>
    <submittedName>
        <fullName evidence="1">Uncharacterized protein</fullName>
    </submittedName>
</protein>
<gene>
    <name evidence="1" type="ORF">PHYPSEUDO_000333</name>
</gene>
<name>A0A8T1W326_9STRA</name>
<dbReference type="OrthoDB" id="97788at2759"/>
<proteinExistence type="predicted"/>
<reference evidence="1" key="1">
    <citation type="submission" date="2021-02" db="EMBL/GenBank/DDBJ databases">
        <authorList>
            <person name="Palmer J.M."/>
        </authorList>
    </citation>
    <scope>NUCLEOTIDE SEQUENCE</scope>
    <source>
        <strain evidence="1">SCRP734</strain>
    </source>
</reference>
<keyword evidence="2" id="KW-1185">Reference proteome</keyword>
<sequence length="149" mass="16429">MEVVSRFFTYAKLVVLLVGRMVAKLLRMGTSRLAEMTRRLRGLPRVALPNGDTRLLSTGKDLADGWVAVSDVDNWEPGGRNLLDDESWKRSCRASESSSTEDELIELSDGEELAAPITSLRPVQRSFCVPLPDRASAKLTSPHSATMLL</sequence>
<evidence type="ECO:0000313" key="1">
    <source>
        <dbReference type="EMBL" id="KAG7386404.1"/>
    </source>
</evidence>
<dbReference type="Proteomes" id="UP000694044">
    <property type="component" value="Unassembled WGS sequence"/>
</dbReference>
<comment type="caution">
    <text evidence="1">The sequence shown here is derived from an EMBL/GenBank/DDBJ whole genome shotgun (WGS) entry which is preliminary data.</text>
</comment>